<evidence type="ECO:0000259" key="3">
    <source>
        <dbReference type="Pfam" id="PF03413"/>
    </source>
</evidence>
<dbReference type="InterPro" id="IPR025711">
    <property type="entry name" value="PepSY"/>
</dbReference>
<dbReference type="RefSeq" id="WP_213427714.1">
    <property type="nucleotide sequence ID" value="NZ_AP031286.1"/>
</dbReference>
<dbReference type="EMBL" id="CALYLO010000009">
    <property type="protein sequence ID" value="CAH8248253.1"/>
    <property type="molecule type" value="Genomic_DNA"/>
</dbReference>
<evidence type="ECO:0000256" key="2">
    <source>
        <dbReference type="SAM" id="SignalP"/>
    </source>
</evidence>
<dbReference type="Pfam" id="PF03413">
    <property type="entry name" value="PepSY"/>
    <property type="match status" value="2"/>
</dbReference>
<gene>
    <name evidence="4" type="ORF">WJ0W_005510</name>
</gene>
<name>A0ABM9G8J9_9BACL</name>
<dbReference type="Proteomes" id="UP001154322">
    <property type="component" value="Unassembled WGS sequence"/>
</dbReference>
<keyword evidence="5" id="KW-1185">Reference proteome</keyword>
<dbReference type="Gene3D" id="3.10.450.40">
    <property type="match status" value="2"/>
</dbReference>
<comment type="caution">
    <text evidence="4">The sequence shown here is derived from an EMBL/GenBank/DDBJ whole genome shotgun (WGS) entry which is preliminary data.</text>
</comment>
<feature type="compositionally biased region" description="Basic and acidic residues" evidence="1">
    <location>
        <begin position="103"/>
        <end position="117"/>
    </location>
</feature>
<feature type="domain" description="PepSY" evidence="3">
    <location>
        <begin position="42"/>
        <end position="101"/>
    </location>
</feature>
<feature type="signal peptide" evidence="2">
    <location>
        <begin position="1"/>
        <end position="24"/>
    </location>
</feature>
<protein>
    <submittedName>
        <fullName evidence="4">PepSY domain-containing protein</fullName>
    </submittedName>
</protein>
<accession>A0ABM9G8J9</accession>
<feature type="chain" id="PRO_5046844510" evidence="2">
    <location>
        <begin position="25"/>
        <end position="193"/>
    </location>
</feature>
<organism evidence="4 5">
    <name type="scientific">Paenibacillus melissococcoides</name>
    <dbReference type="NCBI Taxonomy" id="2912268"/>
    <lineage>
        <taxon>Bacteria</taxon>
        <taxon>Bacillati</taxon>
        <taxon>Bacillota</taxon>
        <taxon>Bacilli</taxon>
        <taxon>Bacillales</taxon>
        <taxon>Paenibacillaceae</taxon>
        <taxon>Paenibacillus</taxon>
    </lineage>
</organism>
<evidence type="ECO:0000256" key="1">
    <source>
        <dbReference type="SAM" id="MobiDB-lite"/>
    </source>
</evidence>
<reference evidence="4" key="1">
    <citation type="submission" date="2022-06" db="EMBL/GenBank/DDBJ databases">
        <authorList>
            <person name="Dietemann V."/>
            <person name="Ory F."/>
            <person name="Dainat B."/>
            <person name="Oberhansli S."/>
        </authorList>
    </citation>
    <scope>NUCLEOTIDE SEQUENCE</scope>
    <source>
        <strain evidence="4">Ena-SAMPLE-TAB-26-04-2022-14:26:32:270-5432</strain>
    </source>
</reference>
<keyword evidence="2" id="KW-0732">Signal</keyword>
<evidence type="ECO:0000313" key="4">
    <source>
        <dbReference type="EMBL" id="CAH8248253.1"/>
    </source>
</evidence>
<proteinExistence type="predicted"/>
<evidence type="ECO:0000313" key="5">
    <source>
        <dbReference type="Proteomes" id="UP001154322"/>
    </source>
</evidence>
<feature type="region of interest" description="Disordered" evidence="1">
    <location>
        <begin position="103"/>
        <end position="125"/>
    </location>
</feature>
<feature type="domain" description="PepSY" evidence="3">
    <location>
        <begin position="127"/>
        <end position="179"/>
    </location>
</feature>
<sequence length="193" mass="20997">MKRTFIASVAGLLLLGGAVGAAAAAGTANGSVKSLTNGSPILTSKQAEEIALREINGDIRSVELKKENGRTVFEVEIMTADGRDDNEVTLDAVSGKVLKVERDDDDDAVGRQRERRQSQAQERTATISKKQAIAIALQDTPGKVIEADSDKNVYEIEIRSGNRDIEYKINKYTGKIVDKDVDDADDDDEWDND</sequence>